<keyword evidence="1" id="KW-0472">Membrane</keyword>
<dbReference type="EMBL" id="JBHSSD010000057">
    <property type="protein sequence ID" value="MFC6165668.1"/>
    <property type="molecule type" value="Genomic_DNA"/>
</dbReference>
<dbReference type="Proteomes" id="UP001596253">
    <property type="component" value="Unassembled WGS sequence"/>
</dbReference>
<keyword evidence="3" id="KW-1185">Reference proteome</keyword>
<feature type="transmembrane region" description="Helical" evidence="1">
    <location>
        <begin position="45"/>
        <end position="62"/>
    </location>
</feature>
<protein>
    <submittedName>
        <fullName evidence="2">Uncharacterized protein</fullName>
    </submittedName>
</protein>
<feature type="transmembrane region" description="Helical" evidence="1">
    <location>
        <begin position="68"/>
        <end position="84"/>
    </location>
</feature>
<dbReference type="RefSeq" id="WP_137639865.1">
    <property type="nucleotide sequence ID" value="NZ_BJDK01000011.1"/>
</dbReference>
<evidence type="ECO:0000256" key="1">
    <source>
        <dbReference type="SAM" id="Phobius"/>
    </source>
</evidence>
<accession>A0ABW1RBU0</accession>
<organism evidence="2 3">
    <name type="scientific">Lactiplantibacillus dongliensis</name>
    <dbReference type="NCBI Taxonomy" id="2559919"/>
    <lineage>
        <taxon>Bacteria</taxon>
        <taxon>Bacillati</taxon>
        <taxon>Bacillota</taxon>
        <taxon>Bacilli</taxon>
        <taxon>Lactobacillales</taxon>
        <taxon>Lactobacillaceae</taxon>
        <taxon>Lactiplantibacillus</taxon>
    </lineage>
</organism>
<keyword evidence="1" id="KW-1133">Transmembrane helix</keyword>
<evidence type="ECO:0000313" key="2">
    <source>
        <dbReference type="EMBL" id="MFC6165668.1"/>
    </source>
</evidence>
<sequence>MSKEDILKFLGTKRALTADVQDARHARYVAETNYEQIRKQAKHRLIWAIVGIFILPIVVVAISPILSAVVFWGGIAGTIYLAYVQHGQKRQASDLIEQANQQINAAMAVPAYVQGMQDFPQKFYSYWTIDRLMHLISENRATTLQEAFNVAETQDFQNDQLSMQQENLAVAKSTNSAANISAVANVFTAFNTRK</sequence>
<name>A0ABW1RBU0_9LACO</name>
<gene>
    <name evidence="2" type="ORF">ACFP3T_13445</name>
</gene>
<evidence type="ECO:0000313" key="3">
    <source>
        <dbReference type="Proteomes" id="UP001596253"/>
    </source>
</evidence>
<keyword evidence="1" id="KW-0812">Transmembrane</keyword>
<proteinExistence type="predicted"/>
<comment type="caution">
    <text evidence="2">The sequence shown here is derived from an EMBL/GenBank/DDBJ whole genome shotgun (WGS) entry which is preliminary data.</text>
</comment>
<reference evidence="3" key="1">
    <citation type="journal article" date="2019" name="Int. J. Syst. Evol. Microbiol.">
        <title>The Global Catalogue of Microorganisms (GCM) 10K type strain sequencing project: providing services to taxonomists for standard genome sequencing and annotation.</title>
        <authorList>
            <consortium name="The Broad Institute Genomics Platform"/>
            <consortium name="The Broad Institute Genome Sequencing Center for Infectious Disease"/>
            <person name="Wu L."/>
            <person name="Ma J."/>
        </authorList>
    </citation>
    <scope>NUCLEOTIDE SEQUENCE [LARGE SCALE GENOMIC DNA]</scope>
    <source>
        <strain evidence="3">CCM 8932</strain>
    </source>
</reference>